<dbReference type="Gene3D" id="3.40.50.300">
    <property type="entry name" value="P-loop containing nucleotide triphosphate hydrolases"/>
    <property type="match status" value="1"/>
</dbReference>
<evidence type="ECO:0000256" key="8">
    <source>
        <dbReference type="HAMAP-Rule" id="MF_00238"/>
    </source>
</evidence>
<evidence type="ECO:0000256" key="4">
    <source>
        <dbReference type="ARBA" id="ARBA00022777"/>
    </source>
</evidence>
<keyword evidence="8" id="KW-0963">Cytoplasm</keyword>
<evidence type="ECO:0000313" key="11">
    <source>
        <dbReference type="Proteomes" id="UP000222564"/>
    </source>
</evidence>
<dbReference type="GO" id="GO:0015949">
    <property type="term" value="P:nucleobase-containing small molecule interconversion"/>
    <property type="evidence" value="ECO:0007669"/>
    <property type="project" value="TreeGrafter"/>
</dbReference>
<evidence type="ECO:0000256" key="1">
    <source>
        <dbReference type="ARBA" id="ARBA00009427"/>
    </source>
</evidence>
<reference evidence="10 11" key="1">
    <citation type="submission" date="2013-09" db="EMBL/GenBank/DDBJ databases">
        <title>Biodegradation of hydrocarbons in the deep terrestrial subsurface : characterization of a microbial consortium composed of two Desulfotomaculum species originating from a deep geological formation.</title>
        <authorList>
            <person name="Aullo T."/>
            <person name="Berlendis S."/>
            <person name="Lascourreges J.-F."/>
            <person name="Dessort D."/>
            <person name="Saint-Laurent S."/>
            <person name="Schraauwers B."/>
            <person name="Mas J."/>
            <person name="Magot M."/>
            <person name="Ranchou-Peyruse A."/>
        </authorList>
    </citation>
    <scope>NUCLEOTIDE SEQUENCE [LARGE SCALE GENOMIC DNA]</scope>
    <source>
        <strain evidence="10 11">Bs107</strain>
    </source>
</reference>
<dbReference type="GO" id="GO:0036430">
    <property type="term" value="F:CMP kinase activity"/>
    <property type="evidence" value="ECO:0007669"/>
    <property type="project" value="RHEA"/>
</dbReference>
<dbReference type="InterPro" id="IPR027417">
    <property type="entry name" value="P-loop_NTPase"/>
</dbReference>
<keyword evidence="4 8" id="KW-0418">Kinase</keyword>
<dbReference type="GO" id="GO:0006220">
    <property type="term" value="P:pyrimidine nucleotide metabolic process"/>
    <property type="evidence" value="ECO:0007669"/>
    <property type="project" value="UniProtKB-UniRule"/>
</dbReference>
<dbReference type="GO" id="GO:0036431">
    <property type="term" value="F:dCMP kinase activity"/>
    <property type="evidence" value="ECO:0007669"/>
    <property type="project" value="InterPro"/>
</dbReference>
<dbReference type="GO" id="GO:0005524">
    <property type="term" value="F:ATP binding"/>
    <property type="evidence" value="ECO:0007669"/>
    <property type="project" value="UniProtKB-UniRule"/>
</dbReference>
<dbReference type="EMBL" id="AWQQ01000091">
    <property type="protein sequence ID" value="PHJ37415.1"/>
    <property type="molecule type" value="Genomic_DNA"/>
</dbReference>
<evidence type="ECO:0000313" key="10">
    <source>
        <dbReference type="EMBL" id="PHJ37415.1"/>
    </source>
</evidence>
<dbReference type="PANTHER" id="PTHR21299">
    <property type="entry name" value="CYTIDYLATE KINASE/PANTOATE-BETA-ALANINE LIGASE"/>
    <property type="match status" value="1"/>
</dbReference>
<dbReference type="AlphaFoldDB" id="A0A2C6MCX0"/>
<comment type="caution">
    <text evidence="10">The sequence shown here is derived from an EMBL/GenBank/DDBJ whole genome shotgun (WGS) entry which is preliminary data.</text>
</comment>
<feature type="domain" description="Cytidylate kinase" evidence="9">
    <location>
        <begin position="7"/>
        <end position="219"/>
    </location>
</feature>
<name>A0A2C6MCX0_9FIRM</name>
<keyword evidence="3 8" id="KW-0547">Nucleotide-binding</keyword>
<dbReference type="OrthoDB" id="9807434at2"/>
<dbReference type="Pfam" id="PF02224">
    <property type="entry name" value="Cytidylate_kin"/>
    <property type="match status" value="1"/>
</dbReference>
<evidence type="ECO:0000256" key="6">
    <source>
        <dbReference type="ARBA" id="ARBA00047615"/>
    </source>
</evidence>
<dbReference type="NCBIfam" id="TIGR00017">
    <property type="entry name" value="cmk"/>
    <property type="match status" value="1"/>
</dbReference>
<evidence type="ECO:0000256" key="2">
    <source>
        <dbReference type="ARBA" id="ARBA00022679"/>
    </source>
</evidence>
<proteinExistence type="inferred from homology"/>
<comment type="similarity">
    <text evidence="1 8">Belongs to the cytidylate kinase family. Type 1 subfamily.</text>
</comment>
<dbReference type="HAMAP" id="MF_00238">
    <property type="entry name" value="Cytidyl_kinase_type1"/>
    <property type="match status" value="1"/>
</dbReference>
<evidence type="ECO:0000256" key="5">
    <source>
        <dbReference type="ARBA" id="ARBA00022840"/>
    </source>
</evidence>
<dbReference type="RefSeq" id="WP_099083788.1">
    <property type="nucleotide sequence ID" value="NZ_AWQQ01000091.1"/>
</dbReference>
<organism evidence="10 11">
    <name type="scientific">Desulforamulus profundi</name>
    <dbReference type="NCBI Taxonomy" id="1383067"/>
    <lineage>
        <taxon>Bacteria</taxon>
        <taxon>Bacillati</taxon>
        <taxon>Bacillota</taxon>
        <taxon>Clostridia</taxon>
        <taxon>Eubacteriales</taxon>
        <taxon>Peptococcaceae</taxon>
        <taxon>Desulforamulus</taxon>
    </lineage>
</organism>
<dbReference type="SUPFAM" id="SSF52540">
    <property type="entry name" value="P-loop containing nucleoside triphosphate hydrolases"/>
    <property type="match status" value="1"/>
</dbReference>
<dbReference type="InterPro" id="IPR011994">
    <property type="entry name" value="Cytidylate_kinase_dom"/>
</dbReference>
<gene>
    <name evidence="8" type="primary">cmk</name>
    <name evidence="10" type="ORF">P378_16015</name>
</gene>
<keyword evidence="2 8" id="KW-0808">Transferase</keyword>
<dbReference type="Proteomes" id="UP000222564">
    <property type="component" value="Unassembled WGS sequence"/>
</dbReference>
<dbReference type="GO" id="GO:0005829">
    <property type="term" value="C:cytosol"/>
    <property type="evidence" value="ECO:0007669"/>
    <property type="project" value="TreeGrafter"/>
</dbReference>
<comment type="subcellular location">
    <subcellularLocation>
        <location evidence="8">Cytoplasm</location>
    </subcellularLocation>
</comment>
<dbReference type="CDD" id="cd02020">
    <property type="entry name" value="CMPK"/>
    <property type="match status" value="1"/>
</dbReference>
<keyword evidence="5 8" id="KW-0067">ATP-binding</keyword>
<feature type="binding site" evidence="8">
    <location>
        <begin position="11"/>
        <end position="19"/>
    </location>
    <ligand>
        <name>ATP</name>
        <dbReference type="ChEBI" id="CHEBI:30616"/>
    </ligand>
</feature>
<evidence type="ECO:0000256" key="3">
    <source>
        <dbReference type="ARBA" id="ARBA00022741"/>
    </source>
</evidence>
<accession>A0A2C6MCX0</accession>
<sequence>MPNRICVAIDGPAGAGKSTVAKLVARKLGLLYIDTGAMYRAVTLKALKQGLNLHEAGGLTNLARETTIKLVPGLQQSVLLDGEDVTEEIRSPEVTRHVSTVASVPGVREVLVERQRQMAYENGVVMDGRDIGTVVLPRANAKFFLTASAEERARRRAKELEDKGYTVDIDKLIKEIQDRDYTDSHRSVSPLVPAGDAIIIDSSGMNIEEVVDTIISWIEKNK</sequence>
<dbReference type="InterPro" id="IPR003136">
    <property type="entry name" value="Cytidylate_kin"/>
</dbReference>
<comment type="catalytic activity">
    <reaction evidence="6 8">
        <text>dCMP + ATP = dCDP + ADP</text>
        <dbReference type="Rhea" id="RHEA:25094"/>
        <dbReference type="ChEBI" id="CHEBI:30616"/>
        <dbReference type="ChEBI" id="CHEBI:57566"/>
        <dbReference type="ChEBI" id="CHEBI:58593"/>
        <dbReference type="ChEBI" id="CHEBI:456216"/>
        <dbReference type="EC" id="2.7.4.25"/>
    </reaction>
</comment>
<keyword evidence="11" id="KW-1185">Reference proteome</keyword>
<comment type="catalytic activity">
    <reaction evidence="7 8">
        <text>CMP + ATP = CDP + ADP</text>
        <dbReference type="Rhea" id="RHEA:11600"/>
        <dbReference type="ChEBI" id="CHEBI:30616"/>
        <dbReference type="ChEBI" id="CHEBI:58069"/>
        <dbReference type="ChEBI" id="CHEBI:60377"/>
        <dbReference type="ChEBI" id="CHEBI:456216"/>
        <dbReference type="EC" id="2.7.4.25"/>
    </reaction>
</comment>
<dbReference type="EC" id="2.7.4.25" evidence="8"/>
<evidence type="ECO:0000259" key="9">
    <source>
        <dbReference type="Pfam" id="PF02224"/>
    </source>
</evidence>
<dbReference type="PANTHER" id="PTHR21299:SF2">
    <property type="entry name" value="CYTIDYLATE KINASE"/>
    <property type="match status" value="1"/>
</dbReference>
<protein>
    <recommendedName>
        <fullName evidence="8">Cytidylate kinase</fullName>
        <shortName evidence="8">CK</shortName>
        <ecNumber evidence="8">2.7.4.25</ecNumber>
    </recommendedName>
    <alternativeName>
        <fullName evidence="8">Cytidine monophosphate kinase</fullName>
        <shortName evidence="8">CMP kinase</shortName>
    </alternativeName>
</protein>
<evidence type="ECO:0000256" key="7">
    <source>
        <dbReference type="ARBA" id="ARBA00048478"/>
    </source>
</evidence>